<dbReference type="CDD" id="cd00552">
    <property type="entry name" value="RaiA"/>
    <property type="match status" value="1"/>
</dbReference>
<dbReference type="AlphaFoldDB" id="A0A6P5YBP1"/>
<dbReference type="SUPFAM" id="SSF69754">
    <property type="entry name" value="Ribosome binding protein Y (YfiA homologue)"/>
    <property type="match status" value="1"/>
</dbReference>
<evidence type="ECO:0000259" key="2">
    <source>
        <dbReference type="Pfam" id="PF16321"/>
    </source>
</evidence>
<dbReference type="FunFam" id="3.30.505.50:FF:000003">
    <property type="entry name" value="ribosome-binding factor PSRP1, chloroplastic"/>
    <property type="match status" value="1"/>
</dbReference>
<name>A0A6P5YBP1_DURZI</name>
<dbReference type="InterPro" id="IPR038416">
    <property type="entry name" value="Ribosom_S30AE_C_sf"/>
</dbReference>
<dbReference type="Gene3D" id="3.30.505.50">
    <property type="entry name" value="Sigma 54 modulation/S30EA ribosomal protein, C-terminal domain"/>
    <property type="match status" value="1"/>
</dbReference>
<dbReference type="PANTHER" id="PTHR33231">
    <property type="entry name" value="30S RIBOSOMAL PROTEIN"/>
    <property type="match status" value="1"/>
</dbReference>
<reference evidence="4" key="1">
    <citation type="submission" date="2025-08" db="UniProtKB">
        <authorList>
            <consortium name="RefSeq"/>
        </authorList>
    </citation>
    <scope>IDENTIFICATION</scope>
    <source>
        <tissue evidence="4">Fruit stalk</tissue>
    </source>
</reference>
<organism evidence="3 4">
    <name type="scientific">Durio zibethinus</name>
    <name type="common">Durian</name>
    <dbReference type="NCBI Taxonomy" id="66656"/>
    <lineage>
        <taxon>Eukaryota</taxon>
        <taxon>Viridiplantae</taxon>
        <taxon>Streptophyta</taxon>
        <taxon>Embryophyta</taxon>
        <taxon>Tracheophyta</taxon>
        <taxon>Spermatophyta</taxon>
        <taxon>Magnoliopsida</taxon>
        <taxon>eudicotyledons</taxon>
        <taxon>Gunneridae</taxon>
        <taxon>Pentapetalae</taxon>
        <taxon>rosids</taxon>
        <taxon>malvids</taxon>
        <taxon>Malvales</taxon>
        <taxon>Malvaceae</taxon>
        <taxon>Helicteroideae</taxon>
        <taxon>Durio</taxon>
    </lineage>
</organism>
<dbReference type="OrthoDB" id="10253151at2759"/>
<dbReference type="GO" id="GO:0045900">
    <property type="term" value="P:negative regulation of translational elongation"/>
    <property type="evidence" value="ECO:0007669"/>
    <property type="project" value="TreeGrafter"/>
</dbReference>
<dbReference type="InterPro" id="IPR034694">
    <property type="entry name" value="HPF_long/plastid"/>
</dbReference>
<dbReference type="Pfam" id="PF16321">
    <property type="entry name" value="Ribosom_S30AE_C"/>
    <property type="match status" value="1"/>
</dbReference>
<evidence type="ECO:0000313" key="3">
    <source>
        <dbReference type="Proteomes" id="UP000515121"/>
    </source>
</evidence>
<dbReference type="GO" id="GO:0043024">
    <property type="term" value="F:ribosomal small subunit binding"/>
    <property type="evidence" value="ECO:0007669"/>
    <property type="project" value="TreeGrafter"/>
</dbReference>
<proteinExistence type="inferred from homology"/>
<dbReference type="RefSeq" id="XP_022737807.1">
    <property type="nucleotide sequence ID" value="XM_022882072.1"/>
</dbReference>
<sequence length="353" mass="39872">MCSYPQAIKSFFFFLFYRNSFFQYFLPVSVCPNTILVNEMATTLLASSQTSFHHPISVSASSSSCPSSSTSWVSLFISTKPRLPSLSCYKSSFLNPIGNSFKYIETEPRKSRISSLTVRMSWDGPLSSVKLIIQGKNLELTDTVKQHVEEKVGKAVQKHSHLVREVDVRLSARGGEFGKGPRIRRCEVTLFTKRHGVVRAEEDAETVYGSIDLVSSILQRKLRKIKEKESDHGRHMKGFNRSKVREPVAVVVDDDDDDDVEAVPEQEDDAFIVEIIRTKYFEMPPLTVSEAIEQLENVDHDFYGFRNEETGEINILYKRKAGGYGLIIPKGNGKAEKLEPLVVESAKERSFAE</sequence>
<dbReference type="HAMAP" id="MF_00839">
    <property type="entry name" value="HPF"/>
    <property type="match status" value="1"/>
</dbReference>
<dbReference type="PANTHER" id="PTHR33231:SF1">
    <property type="entry name" value="30S RIBOSOMAL PROTEIN"/>
    <property type="match status" value="1"/>
</dbReference>
<dbReference type="InterPro" id="IPR032528">
    <property type="entry name" value="Ribosom_S30AE_C"/>
</dbReference>
<dbReference type="InterPro" id="IPR003489">
    <property type="entry name" value="RHF/RaiA"/>
</dbReference>
<dbReference type="GO" id="GO:0022627">
    <property type="term" value="C:cytosolic small ribosomal subunit"/>
    <property type="evidence" value="ECO:0007669"/>
    <property type="project" value="TreeGrafter"/>
</dbReference>
<dbReference type="GeneID" id="111290666"/>
<dbReference type="KEGG" id="dzi:111290666"/>
<evidence type="ECO:0000256" key="1">
    <source>
        <dbReference type="ARBA" id="ARBA00022845"/>
    </source>
</evidence>
<dbReference type="NCBIfam" id="TIGR00741">
    <property type="entry name" value="yfiA"/>
    <property type="match status" value="1"/>
</dbReference>
<accession>A0A6P5YBP1</accession>
<evidence type="ECO:0000313" key="4">
    <source>
        <dbReference type="RefSeq" id="XP_022737807.1"/>
    </source>
</evidence>
<dbReference type="InterPro" id="IPR050574">
    <property type="entry name" value="HPF/YfiA_ribosome-assoc"/>
</dbReference>
<keyword evidence="3" id="KW-1185">Reference proteome</keyword>
<protein>
    <submittedName>
        <fullName evidence="4">Ribosome-binding factor PSRP1, chloroplastic</fullName>
    </submittedName>
</protein>
<feature type="domain" description="Sigma 54 modulation/S30EA ribosomal protein C-terminal" evidence="2">
    <location>
        <begin position="274"/>
        <end position="326"/>
    </location>
</feature>
<keyword evidence="1" id="KW-0810">Translation regulation</keyword>
<gene>
    <name evidence="4" type="primary">LOC111290666</name>
</gene>
<dbReference type="Pfam" id="PF02482">
    <property type="entry name" value="Ribosomal_S30AE"/>
    <property type="match status" value="1"/>
</dbReference>
<dbReference type="Gene3D" id="3.30.160.100">
    <property type="entry name" value="Ribosome hibernation promotion factor-like"/>
    <property type="match status" value="1"/>
</dbReference>
<dbReference type="Proteomes" id="UP000515121">
    <property type="component" value="Unplaced"/>
</dbReference>
<dbReference type="InterPro" id="IPR036567">
    <property type="entry name" value="RHF-like"/>
</dbReference>
<dbReference type="FunFam" id="3.30.160.100:FF:000006">
    <property type="entry name" value="Ribosome-binding factor PSRP1, chloroplastic"/>
    <property type="match status" value="1"/>
</dbReference>